<dbReference type="EMBL" id="BAABLF010000008">
    <property type="protein sequence ID" value="GAA5190383.1"/>
    <property type="molecule type" value="Genomic_DNA"/>
</dbReference>
<evidence type="ECO:0000313" key="4">
    <source>
        <dbReference type="Proteomes" id="UP001501600"/>
    </source>
</evidence>
<keyword evidence="1" id="KW-1133">Transmembrane helix</keyword>
<protein>
    <submittedName>
        <fullName evidence="3">Alpha/beta fold hydrolase</fullName>
    </submittedName>
</protein>
<accession>A0ABP9S3Y1</accession>
<dbReference type="Gene3D" id="3.40.50.1820">
    <property type="entry name" value="alpha/beta hydrolase"/>
    <property type="match status" value="1"/>
</dbReference>
<keyword evidence="1" id="KW-0812">Transmembrane</keyword>
<feature type="domain" description="AB hydrolase-1" evidence="2">
    <location>
        <begin position="123"/>
        <end position="306"/>
    </location>
</feature>
<reference evidence="4" key="1">
    <citation type="journal article" date="2019" name="Int. J. Syst. Evol. Microbiol.">
        <title>The Global Catalogue of Microorganisms (GCM) 10K type strain sequencing project: providing services to taxonomists for standard genome sequencing and annotation.</title>
        <authorList>
            <consortium name="The Broad Institute Genomics Platform"/>
            <consortium name="The Broad Institute Genome Sequencing Center for Infectious Disease"/>
            <person name="Wu L."/>
            <person name="Ma J."/>
        </authorList>
    </citation>
    <scope>NUCLEOTIDE SEQUENCE [LARGE SCALE GENOMIC DNA]</scope>
    <source>
        <strain evidence="4">JCM 18720</strain>
    </source>
</reference>
<dbReference type="Pfam" id="PF12697">
    <property type="entry name" value="Abhydrolase_6"/>
    <property type="match status" value="1"/>
</dbReference>
<evidence type="ECO:0000256" key="1">
    <source>
        <dbReference type="SAM" id="Phobius"/>
    </source>
</evidence>
<gene>
    <name evidence="3" type="ORF">GCM10025772_14880</name>
</gene>
<keyword evidence="1" id="KW-0472">Membrane</keyword>
<evidence type="ECO:0000313" key="3">
    <source>
        <dbReference type="EMBL" id="GAA5190383.1"/>
    </source>
</evidence>
<proteinExistence type="predicted"/>
<organism evidence="3 4">
    <name type="scientific">Ferrimonas gelatinilytica</name>
    <dbReference type="NCBI Taxonomy" id="1255257"/>
    <lineage>
        <taxon>Bacteria</taxon>
        <taxon>Pseudomonadati</taxon>
        <taxon>Pseudomonadota</taxon>
        <taxon>Gammaproteobacteria</taxon>
        <taxon>Alteromonadales</taxon>
        <taxon>Ferrimonadaceae</taxon>
        <taxon>Ferrimonas</taxon>
    </lineage>
</organism>
<dbReference type="SUPFAM" id="SSF53474">
    <property type="entry name" value="alpha/beta-Hydrolases"/>
    <property type="match status" value="1"/>
</dbReference>
<name>A0ABP9S3Y1_9GAMM</name>
<keyword evidence="4" id="KW-1185">Reference proteome</keyword>
<dbReference type="GO" id="GO:0016787">
    <property type="term" value="F:hydrolase activity"/>
    <property type="evidence" value="ECO:0007669"/>
    <property type="project" value="UniProtKB-KW"/>
</dbReference>
<sequence>MGILRLERRLLVLLFWMALGGAVTLLSVAVWWLNQKPTLSPWHTLTLTEEFTAHREVDDFDAYLALESALFAEKERKLASALKGTEPVPFNRYFSGSRSDPAQWPQNWNRSFEWANPDAPLAVLLVHGMSDSPYYLSHLARHFTRRAHVLGLRLPGHGTLPSALVDLRWQDLAAAVSLAVAHLKAQDSQRPVLLVGFSTGAALALNHELARLSEDQPVDLCAMVFVSPAIGLSPIAAGAAWQARLGRWLELDKLAWESLSPEYHPFKYSSFPVNAADIVYRLIESNRSMIEQLDEERLATLPPMLSFNSIIDETVDTGALLDSLYLTLAADPDELVLFDVNRTWIDQQLLTQDPFQTYQGFFQRSSLPFRTTLVENRGPGDRRVHAREFPSQQTEELNLSWPERVHSLSHVGLPIAESDPLLGPHQDPEREHVYLGHAAISGEKGMFVIPSSEVLRQKWNPFFSYMTQRIDAFTGHCQAKGEVTGVGEEVAAQ</sequence>
<evidence type="ECO:0000259" key="2">
    <source>
        <dbReference type="Pfam" id="PF12697"/>
    </source>
</evidence>
<dbReference type="InterPro" id="IPR000073">
    <property type="entry name" value="AB_hydrolase_1"/>
</dbReference>
<keyword evidence="3" id="KW-0378">Hydrolase</keyword>
<dbReference type="Proteomes" id="UP001501600">
    <property type="component" value="Unassembled WGS sequence"/>
</dbReference>
<dbReference type="InterPro" id="IPR029058">
    <property type="entry name" value="AB_hydrolase_fold"/>
</dbReference>
<comment type="caution">
    <text evidence="3">The sequence shown here is derived from an EMBL/GenBank/DDBJ whole genome shotgun (WGS) entry which is preliminary data.</text>
</comment>
<feature type="transmembrane region" description="Helical" evidence="1">
    <location>
        <begin position="12"/>
        <end position="33"/>
    </location>
</feature>